<evidence type="ECO:0000259" key="2">
    <source>
        <dbReference type="Pfam" id="PF20521"/>
    </source>
</evidence>
<dbReference type="VEuPathDB" id="FungiDB:PGUG_00933"/>
<dbReference type="RefSeq" id="XP_001487556.2">
    <property type="nucleotide sequence ID" value="XM_001487506.1"/>
</dbReference>
<name>A5DCC8_PICGU</name>
<keyword evidence="4" id="KW-1185">Reference proteome</keyword>
<dbReference type="GeneID" id="5129706"/>
<proteinExistence type="predicted"/>
<keyword evidence="1" id="KW-0732">Signal</keyword>
<feature type="domain" description="Secreted protein CSS2 C-terminal" evidence="2">
    <location>
        <begin position="144"/>
        <end position="254"/>
    </location>
</feature>
<dbReference type="InParanoid" id="A5DCC8"/>
<dbReference type="InterPro" id="IPR046624">
    <property type="entry name" value="CSS2_C"/>
</dbReference>
<dbReference type="Proteomes" id="UP000001997">
    <property type="component" value="Unassembled WGS sequence"/>
</dbReference>
<evidence type="ECO:0000256" key="1">
    <source>
        <dbReference type="SAM" id="SignalP"/>
    </source>
</evidence>
<protein>
    <recommendedName>
        <fullName evidence="2">Secreted protein CSS2 C-terminal domain-containing protein</fullName>
    </recommendedName>
</protein>
<feature type="chain" id="PRO_5002679362" description="Secreted protein CSS2 C-terminal domain-containing protein" evidence="1">
    <location>
        <begin position="23"/>
        <end position="269"/>
    </location>
</feature>
<sequence length="269" mass="30394">MKTMYAIWYILSFAIVIGFAQSLIIEYEGTHNIFNAKFVNVDLELLNNTDANYTYNGYKVLYTNKMFLSVGLDDSIMPSNDKREITKDTREEWTNVIQLGPNFVKSLSNVSYADVISEPITDYEVAISGLHITERYRNIDSSDLNVGSTFNNIVKSFGSAADALASSIYGYETPKECGMYTTQHGDTWFQIHTCTTGRDCDAISSLKIVEEAVEEAVAHAHALADEYPHKSYRGSFTMNHGGTWDSCVEYYQKDYHEKSFPGCPPEWCN</sequence>
<dbReference type="KEGG" id="pgu:PGUG_00933"/>
<accession>A5DCC8</accession>
<organism evidence="3 4">
    <name type="scientific">Meyerozyma guilliermondii (strain ATCC 6260 / CBS 566 / DSM 6381 / JCM 1539 / NBRC 10279 / NRRL Y-324)</name>
    <name type="common">Yeast</name>
    <name type="synonym">Candida guilliermondii</name>
    <dbReference type="NCBI Taxonomy" id="294746"/>
    <lineage>
        <taxon>Eukaryota</taxon>
        <taxon>Fungi</taxon>
        <taxon>Dikarya</taxon>
        <taxon>Ascomycota</taxon>
        <taxon>Saccharomycotina</taxon>
        <taxon>Pichiomycetes</taxon>
        <taxon>Debaryomycetaceae</taxon>
        <taxon>Meyerozyma</taxon>
    </lineage>
</organism>
<gene>
    <name evidence="3" type="ORF">PGUG_00933</name>
</gene>
<dbReference type="Pfam" id="PF20521">
    <property type="entry name" value="DUF6736"/>
    <property type="match status" value="1"/>
</dbReference>
<dbReference type="AlphaFoldDB" id="A5DCC8"/>
<feature type="signal peptide" evidence="1">
    <location>
        <begin position="1"/>
        <end position="22"/>
    </location>
</feature>
<reference evidence="3 4" key="1">
    <citation type="journal article" date="2009" name="Nature">
        <title>Evolution of pathogenicity and sexual reproduction in eight Candida genomes.</title>
        <authorList>
            <person name="Butler G."/>
            <person name="Rasmussen M.D."/>
            <person name="Lin M.F."/>
            <person name="Santos M.A."/>
            <person name="Sakthikumar S."/>
            <person name="Munro C.A."/>
            <person name="Rheinbay E."/>
            <person name="Grabherr M."/>
            <person name="Forche A."/>
            <person name="Reedy J.L."/>
            <person name="Agrafioti I."/>
            <person name="Arnaud M.B."/>
            <person name="Bates S."/>
            <person name="Brown A.J."/>
            <person name="Brunke S."/>
            <person name="Costanzo M.C."/>
            <person name="Fitzpatrick D.A."/>
            <person name="de Groot P.W."/>
            <person name="Harris D."/>
            <person name="Hoyer L.L."/>
            <person name="Hube B."/>
            <person name="Klis F.M."/>
            <person name="Kodira C."/>
            <person name="Lennard N."/>
            <person name="Logue M.E."/>
            <person name="Martin R."/>
            <person name="Neiman A.M."/>
            <person name="Nikolaou E."/>
            <person name="Quail M.A."/>
            <person name="Quinn J."/>
            <person name="Santos M.C."/>
            <person name="Schmitzberger F.F."/>
            <person name="Sherlock G."/>
            <person name="Shah P."/>
            <person name="Silverstein K.A."/>
            <person name="Skrzypek M.S."/>
            <person name="Soll D."/>
            <person name="Staggs R."/>
            <person name="Stansfield I."/>
            <person name="Stumpf M.P."/>
            <person name="Sudbery P.E."/>
            <person name="Srikantha T."/>
            <person name="Zeng Q."/>
            <person name="Berman J."/>
            <person name="Berriman M."/>
            <person name="Heitman J."/>
            <person name="Gow N.A."/>
            <person name="Lorenz M.C."/>
            <person name="Birren B.W."/>
            <person name="Kellis M."/>
            <person name="Cuomo C.A."/>
        </authorList>
    </citation>
    <scope>NUCLEOTIDE SEQUENCE [LARGE SCALE GENOMIC DNA]</scope>
    <source>
        <strain evidence="4">ATCC 6260 / CBS 566 / DSM 6381 / JCM 1539 / NBRC 10279 / NRRL Y-324</strain>
    </source>
</reference>
<dbReference type="EMBL" id="CH408155">
    <property type="protein sequence ID" value="EDK36835.2"/>
    <property type="molecule type" value="Genomic_DNA"/>
</dbReference>
<evidence type="ECO:0000313" key="4">
    <source>
        <dbReference type="Proteomes" id="UP000001997"/>
    </source>
</evidence>
<dbReference type="HOGENOM" id="CLU_966793_0_0_1"/>
<evidence type="ECO:0000313" key="3">
    <source>
        <dbReference type="EMBL" id="EDK36835.2"/>
    </source>
</evidence>